<feature type="compositionally biased region" description="Low complexity" evidence="1">
    <location>
        <begin position="161"/>
        <end position="189"/>
    </location>
</feature>
<feature type="region of interest" description="Disordered" evidence="1">
    <location>
        <begin position="100"/>
        <end position="119"/>
    </location>
</feature>
<accession>A0A7S5GG76</accession>
<evidence type="ECO:0000256" key="1">
    <source>
        <dbReference type="SAM" id="MobiDB-lite"/>
    </source>
</evidence>
<keyword evidence="2" id="KW-0732">Signal</keyword>
<evidence type="ECO:0000256" key="2">
    <source>
        <dbReference type="SAM" id="SignalP"/>
    </source>
</evidence>
<gene>
    <name evidence="3" type="ORF">pKpnB199_00072</name>
</gene>
<sequence length="364" mass="38478">MTRQRMGNIMRCKISKTSISLICLMLVATSAEAGYKSNRSSYKSSFRPSTITKSYNSSTRSQASRTVNDTPAPASTKPLTTSQKAMIAGSGAALTVGAVSASSGNKPSESTSGKVENQAGGYDVVSSRSQAKGDNEGAAAGTTPKKPVSGSELVAKKGTIPASSPTSEKSSSLPSSQSIPGSSERGSSSVKFIPPSQNLVSNIIEKDKSNHFGFSHLAMLYWITSSSNSHASSLTSSDKEWIQQQIEEQESSGASREAAINELKAAGVDTSSMTVADNSQHASTVSFSYDMPTELKAGKVWTFVVNATWNDKKQAPSCKLQGAKFIADKDKLYGMWKAPETVGQKTQMKCKAFGVEEIKTLVSS</sequence>
<dbReference type="EMBL" id="MK552108">
    <property type="protein sequence ID" value="QGW58577.1"/>
    <property type="molecule type" value="Genomic_DNA"/>
</dbReference>
<proteinExistence type="predicted"/>
<feature type="compositionally biased region" description="Polar residues" evidence="1">
    <location>
        <begin position="37"/>
        <end position="69"/>
    </location>
</feature>
<organism evidence="3">
    <name type="scientific">Klebsiella pneumoniae</name>
    <dbReference type="NCBI Taxonomy" id="573"/>
    <lineage>
        <taxon>Bacteria</taxon>
        <taxon>Pseudomonadati</taxon>
        <taxon>Pseudomonadota</taxon>
        <taxon>Gammaproteobacteria</taxon>
        <taxon>Enterobacterales</taxon>
        <taxon>Enterobacteriaceae</taxon>
        <taxon>Klebsiella/Raoultella group</taxon>
        <taxon>Klebsiella</taxon>
        <taxon>Klebsiella pneumoniae complex</taxon>
    </lineage>
</organism>
<feature type="signal peptide" evidence="2">
    <location>
        <begin position="1"/>
        <end position="33"/>
    </location>
</feature>
<keyword evidence="3" id="KW-0614">Plasmid</keyword>
<geneLocation type="plasmid" evidence="3">
    <name>pKpnB199</name>
</geneLocation>
<protein>
    <submittedName>
        <fullName evidence="3">Hemagglutinin-like protein</fullName>
    </submittedName>
</protein>
<feature type="compositionally biased region" description="Polar residues" evidence="1">
    <location>
        <begin position="100"/>
        <end position="115"/>
    </location>
</feature>
<name>A0A7S5GG76_KLEPN</name>
<reference evidence="3" key="1">
    <citation type="submission" date="2019-02" db="EMBL/GenBank/DDBJ databases">
        <title>Klebsiella pneumoniae strain B199 multidrug resistance plasmid pKpnB199.</title>
        <authorList>
            <person name="Navon-Venezia S."/>
            <person name="Kondratyeva K."/>
            <person name="Gancz A."/>
        </authorList>
    </citation>
    <scope>NUCLEOTIDE SEQUENCE</scope>
    <source>
        <strain evidence="3">B199</strain>
        <plasmid evidence="3">pKpnB199</plasmid>
    </source>
</reference>
<evidence type="ECO:0000313" key="3">
    <source>
        <dbReference type="EMBL" id="QGW58577.1"/>
    </source>
</evidence>
<feature type="region of interest" description="Disordered" evidence="1">
    <location>
        <begin position="126"/>
        <end position="192"/>
    </location>
</feature>
<dbReference type="AlphaFoldDB" id="A0A7S5GG76"/>
<feature type="chain" id="PRO_5030968261" evidence="2">
    <location>
        <begin position="34"/>
        <end position="364"/>
    </location>
</feature>
<feature type="region of interest" description="Disordered" evidence="1">
    <location>
        <begin position="37"/>
        <end position="81"/>
    </location>
</feature>